<dbReference type="InParanoid" id="K1WP54"/>
<feature type="compositionally biased region" description="Basic and acidic residues" evidence="1">
    <location>
        <begin position="986"/>
        <end position="997"/>
    </location>
</feature>
<dbReference type="GeneID" id="18762867"/>
<feature type="compositionally biased region" description="Polar residues" evidence="1">
    <location>
        <begin position="730"/>
        <end position="739"/>
    </location>
</feature>
<dbReference type="Pfam" id="PF07217">
    <property type="entry name" value="Het-C"/>
    <property type="match status" value="1"/>
</dbReference>
<sequence>MAATNAPLFLAWSVAVVVLFMATPAAAFGAGDIVDLAKINAINYRHGDIENTLLELMIVAGGNTKFDKLDVKRVYFGNWLRDYSQAIDVGGLKQLPAETIRILLWCLSFLTFGYATGEFEVTAERLGCYRPEEHIDNPKDYADNMDARQYDQRLRGPVDEGKELAIDPETGLKVYIASENAGCQTSAGLVRDLFERSIELGRKYNRDHNKDDFYEALRLLGTGLHCLEDYAAHSNYTELALRELGVDAFPHVGRNTEIEVRGKRIFPLVTGTFGMTDFLHSVVGEMGDKVAQSEIEGLESQLNKASEDDEKNDQTSVLKGILDNVPWDLLEGDGKPDTNKADELKQAAAAKKQETQQNPLDRNASLGGIDIDQAKGQAQQTLKDMYPILEFHDQVMKGVTEVISKVPGLDDLLENMSGALQIFIFSLLAPYVTPIIAQARIELKSGSEGVLKSSEKGQYEVFENDNFTDPTHSMLSKDHFSNVLNTVAGQIACATVKFVVPHIVDSWSDEGKDVRQTIDDILQVFHHPALREENREGQMAMFETVKQWWESKDESEQQHYKEILSTQGVKDNKNHEGEDAQGGGHSHGAPAKKKKENEFVPSAQEGASVLEEVTSGIGGMFLKKTGLDKKLGVEVENEPKSSYGRQDNEESSYGRTQHSSGRDDNEQSSYSRQDNETSSYGRNQQSSRRDDNEESSFGRSENTYGSGRQGRNDDEENSNTYGSDRRQETSENTYGQSGRSGREYNEQSSYGGGRNQESENTYGQSGRSGREDDEGNSYGGGRSARNEENTYGDSGRSGYSGRGENEESSYGGGRSGRGDNDESSYGGGRSGRNEESENTYGQSGRSGRGDNEENSFGGGNSYGQSGRSGRDDEESSGYGRGGRDNDESSGYGRGRRDNEESSGYGRGDRDNDESSGYGRGGRDNEESSGYGRGDRDNEESSGYGRGGRDNEESSGYGRGGREEESSGYGRSGRDDNEESSGGYGRSQERGDGRRGYGEEEDNFNSRY</sequence>
<dbReference type="PANTHER" id="PTHR14905">
    <property type="entry name" value="NG37"/>
    <property type="match status" value="1"/>
</dbReference>
<name>K1WP54_MARBU</name>
<dbReference type="InterPro" id="IPR010816">
    <property type="entry name" value="Het-C"/>
</dbReference>
<dbReference type="KEGG" id="mbe:MBM_06932"/>
<proteinExistence type="predicted"/>
<reference evidence="3 4" key="1">
    <citation type="journal article" date="2012" name="BMC Genomics">
        <title>Sequencing the genome of Marssonina brunnea reveals fungus-poplar co-evolution.</title>
        <authorList>
            <person name="Zhu S."/>
            <person name="Cao Y.-Z."/>
            <person name="Jiang C."/>
            <person name="Tan B.-Y."/>
            <person name="Wang Z."/>
            <person name="Feng S."/>
            <person name="Zhang L."/>
            <person name="Su X.-H."/>
            <person name="Brejova B."/>
            <person name="Vinar T."/>
            <person name="Xu M."/>
            <person name="Wang M.-X."/>
            <person name="Zhang S.-G."/>
            <person name="Huang M.-R."/>
            <person name="Wu R."/>
            <person name="Zhou Y."/>
        </authorList>
    </citation>
    <scope>NUCLEOTIDE SEQUENCE [LARGE SCALE GENOMIC DNA]</scope>
    <source>
        <strain evidence="3 4">MB_m1</strain>
    </source>
</reference>
<dbReference type="PANTHER" id="PTHR14905:SF11">
    <property type="entry name" value="TINC (EUROFUNG)"/>
    <property type="match status" value="1"/>
</dbReference>
<evidence type="ECO:0000313" key="3">
    <source>
        <dbReference type="EMBL" id="EKD14721.1"/>
    </source>
</evidence>
<dbReference type="OrthoDB" id="2506204at2759"/>
<dbReference type="OMA" id="GTEYRNT"/>
<protein>
    <submittedName>
        <fullName evidence="3">Heterokaryon incompatibility protein Het-C</fullName>
    </submittedName>
</protein>
<feature type="compositionally biased region" description="Polar residues" evidence="1">
    <location>
        <begin position="667"/>
        <end position="686"/>
    </location>
</feature>
<feature type="compositionally biased region" description="Acidic residues" evidence="1">
    <location>
        <begin position="998"/>
        <end position="1007"/>
    </location>
</feature>
<keyword evidence="4" id="KW-1185">Reference proteome</keyword>
<dbReference type="HOGENOM" id="CLU_010063_1_0_1"/>
<organism evidence="3 4">
    <name type="scientific">Marssonina brunnea f. sp. multigermtubi (strain MB_m1)</name>
    <name type="common">Marssonina leaf spot fungus</name>
    <dbReference type="NCBI Taxonomy" id="1072389"/>
    <lineage>
        <taxon>Eukaryota</taxon>
        <taxon>Fungi</taxon>
        <taxon>Dikarya</taxon>
        <taxon>Ascomycota</taxon>
        <taxon>Pezizomycotina</taxon>
        <taxon>Leotiomycetes</taxon>
        <taxon>Helotiales</taxon>
        <taxon>Drepanopezizaceae</taxon>
        <taxon>Drepanopeziza</taxon>
    </lineage>
</organism>
<accession>K1WP54</accession>
<feature type="compositionally biased region" description="Polar residues" evidence="1">
    <location>
        <begin position="695"/>
        <end position="706"/>
    </location>
</feature>
<feature type="region of interest" description="Disordered" evidence="1">
    <location>
        <begin position="565"/>
        <end position="594"/>
    </location>
</feature>
<dbReference type="Proteomes" id="UP000006753">
    <property type="component" value="Unassembled WGS sequence"/>
</dbReference>
<evidence type="ECO:0000256" key="1">
    <source>
        <dbReference type="SAM" id="MobiDB-lite"/>
    </source>
</evidence>
<dbReference type="InterPro" id="IPR052577">
    <property type="entry name" value="VWA7"/>
</dbReference>
<feature type="chain" id="PRO_5003853048" evidence="2">
    <location>
        <begin position="28"/>
        <end position="1007"/>
    </location>
</feature>
<feature type="region of interest" description="Disordered" evidence="1">
    <location>
        <begin position="347"/>
        <end position="367"/>
    </location>
</feature>
<evidence type="ECO:0000313" key="4">
    <source>
        <dbReference type="Proteomes" id="UP000006753"/>
    </source>
</evidence>
<dbReference type="AlphaFoldDB" id="K1WP54"/>
<evidence type="ECO:0000256" key="2">
    <source>
        <dbReference type="SAM" id="SignalP"/>
    </source>
</evidence>
<gene>
    <name evidence="3" type="ORF">MBM_06932</name>
</gene>
<feature type="region of interest" description="Disordered" evidence="1">
    <location>
        <begin position="633"/>
        <end position="1007"/>
    </location>
</feature>
<keyword evidence="2" id="KW-0732">Signal</keyword>
<feature type="compositionally biased region" description="Polar residues" evidence="1">
    <location>
        <begin position="758"/>
        <end position="767"/>
    </location>
</feature>
<dbReference type="EMBL" id="JH921444">
    <property type="protein sequence ID" value="EKD14721.1"/>
    <property type="molecule type" value="Genomic_DNA"/>
</dbReference>
<dbReference type="eggNOG" id="ENOG502QQHJ">
    <property type="taxonomic scope" value="Eukaryota"/>
</dbReference>
<feature type="signal peptide" evidence="2">
    <location>
        <begin position="1"/>
        <end position="27"/>
    </location>
</feature>